<accession>A0A8X7QFZ0</accession>
<name>A0A8X7QFZ0_BRACI</name>
<reference evidence="1 2" key="1">
    <citation type="submission" date="2020-02" db="EMBL/GenBank/DDBJ databases">
        <authorList>
            <person name="Ma Q."/>
            <person name="Huang Y."/>
            <person name="Song X."/>
            <person name="Pei D."/>
        </authorList>
    </citation>
    <scope>NUCLEOTIDE SEQUENCE [LARGE SCALE GENOMIC DNA]</scope>
    <source>
        <strain evidence="1">Sxm20200214</strain>
        <tissue evidence="1">Leaf</tissue>
    </source>
</reference>
<gene>
    <name evidence="1" type="ORF">Bca52824_064229</name>
</gene>
<evidence type="ECO:0000313" key="1">
    <source>
        <dbReference type="EMBL" id="KAG2269674.1"/>
    </source>
</evidence>
<keyword evidence="2" id="KW-1185">Reference proteome</keyword>
<protein>
    <submittedName>
        <fullName evidence="1">Uncharacterized protein</fullName>
    </submittedName>
</protein>
<organism evidence="1 2">
    <name type="scientific">Brassica carinata</name>
    <name type="common">Ethiopian mustard</name>
    <name type="synonym">Abyssinian cabbage</name>
    <dbReference type="NCBI Taxonomy" id="52824"/>
    <lineage>
        <taxon>Eukaryota</taxon>
        <taxon>Viridiplantae</taxon>
        <taxon>Streptophyta</taxon>
        <taxon>Embryophyta</taxon>
        <taxon>Tracheophyta</taxon>
        <taxon>Spermatophyta</taxon>
        <taxon>Magnoliopsida</taxon>
        <taxon>eudicotyledons</taxon>
        <taxon>Gunneridae</taxon>
        <taxon>Pentapetalae</taxon>
        <taxon>rosids</taxon>
        <taxon>malvids</taxon>
        <taxon>Brassicales</taxon>
        <taxon>Brassicaceae</taxon>
        <taxon>Brassiceae</taxon>
        <taxon>Brassica</taxon>
    </lineage>
</organism>
<dbReference type="AlphaFoldDB" id="A0A8X7QFZ0"/>
<evidence type="ECO:0000313" key="2">
    <source>
        <dbReference type="Proteomes" id="UP000886595"/>
    </source>
</evidence>
<sequence>MVKSLKTLVYSTEGPWDKYITPKAIRTNTNNVLSEKIKYSEYNYHRDVIRLWTTT</sequence>
<dbReference type="EMBL" id="JAAMPC010000013">
    <property type="protein sequence ID" value="KAG2269674.1"/>
    <property type="molecule type" value="Genomic_DNA"/>
</dbReference>
<comment type="caution">
    <text evidence="1">The sequence shown here is derived from an EMBL/GenBank/DDBJ whole genome shotgun (WGS) entry which is preliminary data.</text>
</comment>
<dbReference type="Proteomes" id="UP000886595">
    <property type="component" value="Unassembled WGS sequence"/>
</dbReference>
<proteinExistence type="predicted"/>